<evidence type="ECO:0000313" key="2">
    <source>
        <dbReference type="Proteomes" id="UP000319716"/>
    </source>
</evidence>
<sequence length="37" mass="4486">MFFLFIYLFVVLIIILRDRASTLIDEKVRKDLLGWDL</sequence>
<dbReference type="EMBL" id="BEXB01000003">
    <property type="protein sequence ID" value="GAY75076.1"/>
    <property type="molecule type" value="Genomic_DNA"/>
</dbReference>
<dbReference type="Proteomes" id="UP000319716">
    <property type="component" value="Unassembled WGS sequence"/>
</dbReference>
<gene>
    <name evidence="1" type="ORF">NBRC111894_630</name>
</gene>
<organism evidence="1 2">
    <name type="scientific">Sporolactobacillus inulinus</name>
    <dbReference type="NCBI Taxonomy" id="2078"/>
    <lineage>
        <taxon>Bacteria</taxon>
        <taxon>Bacillati</taxon>
        <taxon>Bacillota</taxon>
        <taxon>Bacilli</taxon>
        <taxon>Bacillales</taxon>
        <taxon>Sporolactobacillaceae</taxon>
        <taxon>Sporolactobacillus</taxon>
    </lineage>
</organism>
<dbReference type="AlphaFoldDB" id="A0A4Y1Z800"/>
<protein>
    <submittedName>
        <fullName evidence="1">Uncharacterized protein</fullName>
    </submittedName>
</protein>
<accession>A0A4Y1Z800</accession>
<comment type="caution">
    <text evidence="1">The sequence shown here is derived from an EMBL/GenBank/DDBJ whole genome shotgun (WGS) entry which is preliminary data.</text>
</comment>
<proteinExistence type="predicted"/>
<evidence type="ECO:0000313" key="1">
    <source>
        <dbReference type="EMBL" id="GAY75076.1"/>
    </source>
</evidence>
<name>A0A4Y1Z800_9BACL</name>
<reference evidence="1 2" key="1">
    <citation type="submission" date="2017-11" db="EMBL/GenBank/DDBJ databases">
        <title>Draft Genome Sequence of Sporolactobacillus inulinus NBRC 111894 Isolated from Koso, a Japanese Sugar-Vegetable Fermented Beverage.</title>
        <authorList>
            <person name="Chiou T.Y."/>
            <person name="Oshima K."/>
            <person name="Suda W."/>
            <person name="Hattori M."/>
            <person name="Takahashi T."/>
        </authorList>
    </citation>
    <scope>NUCLEOTIDE SEQUENCE [LARGE SCALE GENOMIC DNA]</scope>
    <source>
        <strain evidence="1 2">NBRC111894</strain>
    </source>
</reference>